<accession>A0A0F9Y830</accession>
<organism evidence="1">
    <name type="scientific">marine sediment metagenome</name>
    <dbReference type="NCBI Taxonomy" id="412755"/>
    <lineage>
        <taxon>unclassified sequences</taxon>
        <taxon>metagenomes</taxon>
        <taxon>ecological metagenomes</taxon>
    </lineage>
</organism>
<dbReference type="AlphaFoldDB" id="A0A0F9Y830"/>
<reference evidence="1" key="1">
    <citation type="journal article" date="2015" name="Nature">
        <title>Complex archaea that bridge the gap between prokaryotes and eukaryotes.</title>
        <authorList>
            <person name="Spang A."/>
            <person name="Saw J.H."/>
            <person name="Jorgensen S.L."/>
            <person name="Zaremba-Niedzwiedzka K."/>
            <person name="Martijn J."/>
            <person name="Lind A.E."/>
            <person name="van Eijk R."/>
            <person name="Schleper C."/>
            <person name="Guy L."/>
            <person name="Ettema T.J."/>
        </authorList>
    </citation>
    <scope>NUCLEOTIDE SEQUENCE</scope>
</reference>
<evidence type="ECO:0000313" key="1">
    <source>
        <dbReference type="EMBL" id="KKO00774.1"/>
    </source>
</evidence>
<name>A0A0F9Y830_9ZZZZ</name>
<proteinExistence type="predicted"/>
<dbReference type="SUPFAM" id="SSF117281">
    <property type="entry name" value="Kelch motif"/>
    <property type="match status" value="1"/>
</dbReference>
<comment type="caution">
    <text evidence="1">The sequence shown here is derived from an EMBL/GenBank/DDBJ whole genome shotgun (WGS) entry which is preliminary data.</text>
</comment>
<gene>
    <name evidence="1" type="ORF">LCGC14_0121800</name>
</gene>
<sequence>MACSSSDDASITPPIEAIPEEIAPVETLDFVNAEFVADIPVAQFNTSFVYDNKIYATAEDETYVFDFGLKTWSLLATDIDTPKTAFDIGLNFIRDGKWYRLIRKGLFVFDFELNDWEVIKSFPLSDLIYSIQGYYVEAENAVYVLDQINRAEIIYKYDLLTNELIEHSTFDNNAGWYPISENAFIINDTRYVAHLNDWEDMKISKFNEDYTVFETINVLETENYLDEGVACQFGDYIIFGLGGVPTGDANGNITRDPSTLNFHYYNTTTDTFGTMNTPFYESCRDAQLVTYNNEYYLIGGLTITNNRTGFRSTIEKLQFETIAP</sequence>
<dbReference type="EMBL" id="LAZR01000038">
    <property type="protein sequence ID" value="KKO00774.1"/>
    <property type="molecule type" value="Genomic_DNA"/>
</dbReference>
<protein>
    <submittedName>
        <fullName evidence="1">Uncharacterized protein</fullName>
    </submittedName>
</protein>
<dbReference type="InterPro" id="IPR015915">
    <property type="entry name" value="Kelch-typ_b-propeller"/>
</dbReference>
<dbReference type="Gene3D" id="2.120.10.80">
    <property type="entry name" value="Kelch-type beta propeller"/>
    <property type="match status" value="1"/>
</dbReference>